<name>A0A8S5MLJ7_9CAUD</name>
<reference evidence="1" key="1">
    <citation type="journal article" date="2021" name="Proc. Natl. Acad. Sci. U.S.A.">
        <title>A Catalog of Tens of Thousands of Viruses from Human Metagenomes Reveals Hidden Associations with Chronic Diseases.</title>
        <authorList>
            <person name="Tisza M.J."/>
            <person name="Buck C.B."/>
        </authorList>
    </citation>
    <scope>NUCLEOTIDE SEQUENCE</scope>
    <source>
        <strain evidence="1">Ctlpi2</strain>
    </source>
</reference>
<organism evidence="1">
    <name type="scientific">Podoviridae sp. ctlpi2</name>
    <dbReference type="NCBI Taxonomy" id="2826574"/>
    <lineage>
        <taxon>Viruses</taxon>
        <taxon>Duplodnaviria</taxon>
        <taxon>Heunggongvirae</taxon>
        <taxon>Uroviricota</taxon>
        <taxon>Caudoviricetes</taxon>
    </lineage>
</organism>
<dbReference type="EMBL" id="BK014928">
    <property type="protein sequence ID" value="DAD83092.1"/>
    <property type="molecule type" value="Genomic_DNA"/>
</dbReference>
<sequence length="223" mass="25975">MNALLLSYARDLDDAYPGHEFSIWPRDQLLGFFNEALCLIAAHRPDMFTAQKVVAVDVCNAYVEPCADCVKVLDVLGQCDKDGKNVRPMQRRKERATVWTGQKRDIHFTDRLTEYELLDKSNLIRVHPSNLDPTKPLYLLLRCSVEPQTYRLDSEAPDERCAFLAAARHWVLYNAKMMDGEFSQTMREQAREHREMFTAILNMTKQSDDEYDEKTRDRPIRAR</sequence>
<accession>A0A8S5MLJ7</accession>
<protein>
    <submittedName>
        <fullName evidence="1">Head to tail adaptor</fullName>
    </submittedName>
</protein>
<dbReference type="Pfam" id="PF24175">
    <property type="entry name" value="SU10_adaptor"/>
    <property type="match status" value="1"/>
</dbReference>
<proteinExistence type="predicted"/>
<evidence type="ECO:0000313" key="1">
    <source>
        <dbReference type="EMBL" id="DAD83092.1"/>
    </source>
</evidence>
<dbReference type="InterPro" id="IPR056209">
    <property type="entry name" value="SU10_adaptor"/>
</dbReference>